<feature type="repeat" description="PPR" evidence="3">
    <location>
        <begin position="159"/>
        <end position="193"/>
    </location>
</feature>
<dbReference type="Gene3D" id="1.25.40.10">
    <property type="entry name" value="Tetratricopeptide repeat domain"/>
    <property type="match status" value="2"/>
</dbReference>
<evidence type="ECO:0000313" key="4">
    <source>
        <dbReference type="EMBL" id="ERN01094.1"/>
    </source>
</evidence>
<sequence length="390" mass="44972">MHCQISNPIGLQLPPYFFSFCNITHLQPINTRTSIVSSASISQVHNYGTVDFERKPPVQWNHLYKRISLSGLGSGEVLEEWMMQGRKISKWELRRISKELRKFRRFYLALQVYEWMISKGEKFTLSSSDIAIQLDLVAKVHGMSSAEDIFVKLSDFQKNERTYGAILHVYSQSKEREKAETIFEKMKKESLITNALPFNEMMNLYMSLGEYNKVGDVEGAEEFYKEWEAIKVKYDPRITNFLMASYVRGGLLKKAEELFERASRNGGTANPSTWEILAEGYTRDREIGKALHCLNEAASVKRFRRWAPKPVNVEAVMKVCEETGDVENVEQFVELMRSLKCLNAGTYKSLVKTYAKAGKSVNDVILSMEKDEIAIDEEMEMLLNELRERV</sequence>
<feature type="repeat" description="PPR" evidence="3">
    <location>
        <begin position="235"/>
        <end position="269"/>
    </location>
</feature>
<dbReference type="InterPro" id="IPR011990">
    <property type="entry name" value="TPR-like_helical_dom_sf"/>
</dbReference>
<evidence type="ECO:0000256" key="2">
    <source>
        <dbReference type="ARBA" id="ARBA00022737"/>
    </source>
</evidence>
<proteinExistence type="inferred from homology"/>
<protein>
    <recommendedName>
        <fullName evidence="6">Pentacotripeptide-repeat region of PRORP domain-containing protein</fullName>
    </recommendedName>
</protein>
<keyword evidence="5" id="KW-1185">Reference proteome</keyword>
<reference evidence="5" key="1">
    <citation type="journal article" date="2013" name="Science">
        <title>The Amborella genome and the evolution of flowering plants.</title>
        <authorList>
            <consortium name="Amborella Genome Project"/>
        </authorList>
    </citation>
    <scope>NUCLEOTIDE SEQUENCE [LARGE SCALE GENOMIC DNA]</scope>
</reference>
<dbReference type="FunFam" id="1.25.40.10:FF:000253">
    <property type="entry name" value="Pentatricopeptide repeat-containing protein"/>
    <property type="match status" value="1"/>
</dbReference>
<dbReference type="InterPro" id="IPR002885">
    <property type="entry name" value="PPR_rpt"/>
</dbReference>
<dbReference type="Pfam" id="PF01535">
    <property type="entry name" value="PPR"/>
    <property type="match status" value="1"/>
</dbReference>
<dbReference type="AlphaFoldDB" id="W1P0E1"/>
<gene>
    <name evidence="4" type="ORF">AMTR_s00002p00190720</name>
</gene>
<dbReference type="PANTHER" id="PTHR45717:SF3">
    <property type="entry name" value="OS04G0544400 PROTEIN"/>
    <property type="match status" value="1"/>
</dbReference>
<dbReference type="HOGENOM" id="CLU_708535_0_0_1"/>
<accession>W1P0E1</accession>
<comment type="similarity">
    <text evidence="1">Belongs to the PPR family. P subfamily.</text>
</comment>
<dbReference type="EMBL" id="KI394767">
    <property type="protein sequence ID" value="ERN01094.1"/>
    <property type="molecule type" value="Genomic_DNA"/>
</dbReference>
<organism evidence="4 5">
    <name type="scientific">Amborella trichopoda</name>
    <dbReference type="NCBI Taxonomy" id="13333"/>
    <lineage>
        <taxon>Eukaryota</taxon>
        <taxon>Viridiplantae</taxon>
        <taxon>Streptophyta</taxon>
        <taxon>Embryophyta</taxon>
        <taxon>Tracheophyta</taxon>
        <taxon>Spermatophyta</taxon>
        <taxon>Magnoliopsida</taxon>
        <taxon>Amborellales</taxon>
        <taxon>Amborellaceae</taxon>
        <taxon>Amborella</taxon>
    </lineage>
</organism>
<dbReference type="SUPFAM" id="SSF48452">
    <property type="entry name" value="TPR-like"/>
    <property type="match status" value="1"/>
</dbReference>
<dbReference type="PROSITE" id="PS51375">
    <property type="entry name" value="PPR"/>
    <property type="match status" value="2"/>
</dbReference>
<dbReference type="PANTHER" id="PTHR45717">
    <property type="entry name" value="OS12G0527900 PROTEIN"/>
    <property type="match status" value="1"/>
</dbReference>
<dbReference type="NCBIfam" id="TIGR00756">
    <property type="entry name" value="PPR"/>
    <property type="match status" value="1"/>
</dbReference>
<dbReference type="Proteomes" id="UP000017836">
    <property type="component" value="Unassembled WGS sequence"/>
</dbReference>
<evidence type="ECO:0000256" key="3">
    <source>
        <dbReference type="PROSITE-ProRule" id="PRU00708"/>
    </source>
</evidence>
<dbReference type="GO" id="GO:0003729">
    <property type="term" value="F:mRNA binding"/>
    <property type="evidence" value="ECO:0007669"/>
    <property type="project" value="EnsemblPlants"/>
</dbReference>
<evidence type="ECO:0008006" key="6">
    <source>
        <dbReference type="Google" id="ProtNLM"/>
    </source>
</evidence>
<dbReference type="Pfam" id="PF13812">
    <property type="entry name" value="PPR_3"/>
    <property type="match status" value="1"/>
</dbReference>
<evidence type="ECO:0000313" key="5">
    <source>
        <dbReference type="Proteomes" id="UP000017836"/>
    </source>
</evidence>
<name>W1P0E1_AMBTC</name>
<keyword evidence="2" id="KW-0677">Repeat</keyword>
<evidence type="ECO:0000256" key="1">
    <source>
        <dbReference type="ARBA" id="ARBA00007626"/>
    </source>
</evidence>
<dbReference type="Gramene" id="ERN01094">
    <property type="protein sequence ID" value="ERN01094"/>
    <property type="gene ID" value="AMTR_s00002p00190720"/>
</dbReference>
<dbReference type="eggNOG" id="KOG4197">
    <property type="taxonomic scope" value="Eukaryota"/>
</dbReference>